<dbReference type="Proteomes" id="UP000001861">
    <property type="component" value="Unassembled WGS sequence"/>
</dbReference>
<dbReference type="InParanoid" id="D6RQ89"/>
<feature type="coiled-coil region" evidence="1">
    <location>
        <begin position="59"/>
        <end position="86"/>
    </location>
</feature>
<reference evidence="3 4" key="1">
    <citation type="journal article" date="2010" name="Proc. Natl. Acad. Sci. U.S.A.">
        <title>Insights into evolution of multicellular fungi from the assembled chromosomes of the mushroom Coprinopsis cinerea (Coprinus cinereus).</title>
        <authorList>
            <person name="Stajich J.E."/>
            <person name="Wilke S.K."/>
            <person name="Ahren D."/>
            <person name="Au C.H."/>
            <person name="Birren B.W."/>
            <person name="Borodovsky M."/>
            <person name="Burns C."/>
            <person name="Canback B."/>
            <person name="Casselton L.A."/>
            <person name="Cheng C.K."/>
            <person name="Deng J."/>
            <person name="Dietrich F.S."/>
            <person name="Fargo D.C."/>
            <person name="Farman M.L."/>
            <person name="Gathman A.C."/>
            <person name="Goldberg J."/>
            <person name="Guigo R."/>
            <person name="Hoegger P.J."/>
            <person name="Hooker J.B."/>
            <person name="Huggins A."/>
            <person name="James T.Y."/>
            <person name="Kamada T."/>
            <person name="Kilaru S."/>
            <person name="Kodira C."/>
            <person name="Kues U."/>
            <person name="Kupfer D."/>
            <person name="Kwan H.S."/>
            <person name="Lomsadze A."/>
            <person name="Li W."/>
            <person name="Lilly W.W."/>
            <person name="Ma L.J."/>
            <person name="Mackey A.J."/>
            <person name="Manning G."/>
            <person name="Martin F."/>
            <person name="Muraguchi H."/>
            <person name="Natvig D.O."/>
            <person name="Palmerini H."/>
            <person name="Ramesh M.A."/>
            <person name="Rehmeyer C.J."/>
            <person name="Roe B.A."/>
            <person name="Shenoy N."/>
            <person name="Stanke M."/>
            <person name="Ter-Hovhannisyan V."/>
            <person name="Tunlid A."/>
            <person name="Velagapudi R."/>
            <person name="Vision T.J."/>
            <person name="Zeng Q."/>
            <person name="Zolan M.E."/>
            <person name="Pukkila P.J."/>
        </authorList>
    </citation>
    <scope>NUCLEOTIDE SEQUENCE [LARGE SCALE GENOMIC DNA]</scope>
    <source>
        <strain evidence="4">Okayama-7 / 130 / ATCC MYA-4618 / FGSC 9003</strain>
    </source>
</reference>
<accession>D6RQ89</accession>
<feature type="compositionally biased region" description="Basic and acidic residues" evidence="2">
    <location>
        <begin position="155"/>
        <end position="172"/>
    </location>
</feature>
<feature type="region of interest" description="Disordered" evidence="2">
    <location>
        <begin position="143"/>
        <end position="199"/>
    </location>
</feature>
<keyword evidence="4" id="KW-1185">Reference proteome</keyword>
<protein>
    <submittedName>
        <fullName evidence="3">Uncharacterized protein</fullName>
    </submittedName>
</protein>
<evidence type="ECO:0000256" key="2">
    <source>
        <dbReference type="SAM" id="MobiDB-lite"/>
    </source>
</evidence>
<gene>
    <name evidence="3" type="ORF">CC1G_15730</name>
</gene>
<dbReference type="GeneID" id="9378626"/>
<dbReference type="HOGENOM" id="CLU_743969_0_0_1"/>
<dbReference type="RefSeq" id="XP_002910301.1">
    <property type="nucleotide sequence ID" value="XM_002910255.1"/>
</dbReference>
<sequence length="372" mass="40932">MSPPTTRRRSPRLSAPTILDDFEKDTIERIRDNDKTKHKVDSMSDEEIKAKYIDPGLEEDTVKEEREELTKTAAAMEKASEKLQNALIKVIASEDSKESVTFSGAKNEHLEELKISPKSVGALTDKHIARIAALITELNNESPETVVGLPEEDDRPTVSKEGSEGSKADTIGRRVKVRRKARSEPKADLAQPTSQSEEAKTLIKSFDPFWKREGHVLCANAEWIHGNTGTKSEARARAFIDHLAVPAARFCQKELSKDAFVLFEPNIADGDLQGKRGGPVEFPTRPGTGRGKTLSFTGRVDYVLSAGKLGVAPAKLTDARNLVEFWDRATAMSESDAPAGLLGLLAKEAKKLMPRKELLTHLPQVILETMAT</sequence>
<comment type="caution">
    <text evidence="3">The sequence shown here is derived from an EMBL/GenBank/DDBJ whole genome shotgun (WGS) entry which is preliminary data.</text>
</comment>
<dbReference type="AlphaFoldDB" id="D6RQ89"/>
<proteinExistence type="predicted"/>
<dbReference type="VEuPathDB" id="FungiDB:CC1G_15730"/>
<dbReference type="EMBL" id="AACS02000011">
    <property type="protein sequence ID" value="EFI26807.1"/>
    <property type="molecule type" value="Genomic_DNA"/>
</dbReference>
<keyword evidence="1" id="KW-0175">Coiled coil</keyword>
<organism evidence="3 4">
    <name type="scientific">Coprinopsis cinerea (strain Okayama-7 / 130 / ATCC MYA-4618 / FGSC 9003)</name>
    <name type="common">Inky cap fungus</name>
    <name type="synonym">Hormographiella aspergillata</name>
    <dbReference type="NCBI Taxonomy" id="240176"/>
    <lineage>
        <taxon>Eukaryota</taxon>
        <taxon>Fungi</taxon>
        <taxon>Dikarya</taxon>
        <taxon>Basidiomycota</taxon>
        <taxon>Agaricomycotina</taxon>
        <taxon>Agaricomycetes</taxon>
        <taxon>Agaricomycetidae</taxon>
        <taxon>Agaricales</taxon>
        <taxon>Agaricineae</taxon>
        <taxon>Psathyrellaceae</taxon>
        <taxon>Coprinopsis</taxon>
    </lineage>
</organism>
<evidence type="ECO:0000256" key="1">
    <source>
        <dbReference type="SAM" id="Coils"/>
    </source>
</evidence>
<evidence type="ECO:0000313" key="3">
    <source>
        <dbReference type="EMBL" id="EFI26807.1"/>
    </source>
</evidence>
<evidence type="ECO:0000313" key="4">
    <source>
        <dbReference type="Proteomes" id="UP000001861"/>
    </source>
</evidence>
<name>D6RQ89_COPC7</name>
<dbReference type="KEGG" id="cci:CC1G_15730"/>